<reference evidence="3" key="1">
    <citation type="submission" date="2015-05" db="EMBL/GenBank/DDBJ databases">
        <title>Draft genome sequencing of a biphenyl-degrading bacterium, Pseudomonas balearica KF707 (=NBRC110670).</title>
        <authorList>
            <person name="Kimura N."/>
            <person name="Hirose J."/>
            <person name="Watanabe T."/>
            <person name="Suenaga H."/>
            <person name="Fujihara H."/>
            <person name="Noguchi M."/>
            <person name="Hashimoto M."/>
            <person name="Shimodaira J."/>
            <person name="Tsuchikane K."/>
            <person name="Hosoyama A."/>
            <person name="Yamazoe A."/>
            <person name="Fujita N."/>
            <person name="Furukawa K."/>
        </authorList>
    </citation>
    <scope>NUCLEOTIDE SEQUENCE [LARGE SCALE GENOMIC DNA]</scope>
    <source>
        <strain evidence="3">DSM 10086 / NBRC 110670 / KF707</strain>
    </source>
</reference>
<feature type="transmembrane region" description="Helical" evidence="1">
    <location>
        <begin position="21"/>
        <end position="41"/>
    </location>
</feature>
<keyword evidence="1" id="KW-0812">Transmembrane</keyword>
<dbReference type="KEGG" id="pfuw:KF707C_32560"/>
<proteinExistence type="predicted"/>
<name>A0AAD1BZV4_METFU</name>
<evidence type="ECO:0000256" key="1">
    <source>
        <dbReference type="SAM" id="Phobius"/>
    </source>
</evidence>
<keyword evidence="3" id="KW-1185">Reference proteome</keyword>
<gene>
    <name evidence="2" type="ORF">KF707C_32560</name>
</gene>
<dbReference type="Proteomes" id="UP000218554">
    <property type="component" value="Chromosome"/>
</dbReference>
<dbReference type="EMBL" id="AP014862">
    <property type="protein sequence ID" value="BAU74944.1"/>
    <property type="molecule type" value="Genomic_DNA"/>
</dbReference>
<protein>
    <submittedName>
        <fullName evidence="2">Uncharacterized protein</fullName>
    </submittedName>
</protein>
<dbReference type="AlphaFoldDB" id="A0AAD1BZV4"/>
<evidence type="ECO:0000313" key="3">
    <source>
        <dbReference type="Proteomes" id="UP000218554"/>
    </source>
</evidence>
<evidence type="ECO:0000313" key="2">
    <source>
        <dbReference type="EMBL" id="BAU74944.1"/>
    </source>
</evidence>
<sequence length="44" mass="5297">MISVFLDHYDKRQNEHIYRKIGRYSLGLGFCCYTLAIFFGHQVR</sequence>
<reference evidence="2 3" key="2">
    <citation type="journal article" date="2017" name="Int. J. Syst. Evol. Microbiol.">
        <title>Pseudomonas furukawaii sp. nov., a polychlorinated biphenyl-degrading bacterium isolated from biphenyl-contaminated soil in Japan.</title>
        <authorList>
            <person name="Kimura N."/>
            <person name="Watanabe T."/>
            <person name="Suenaga H."/>
            <person name="Fujihara H."/>
            <person name="Futagami T."/>
            <person name="Goto M."/>
            <person name="Hanada S."/>
            <person name="Hirose J."/>
        </authorList>
    </citation>
    <scope>NUCLEOTIDE SEQUENCE [LARGE SCALE GENOMIC DNA]</scope>
    <source>
        <strain evidence="3">DSM 10086 / NBRC 110670 / KF707</strain>
    </source>
</reference>
<keyword evidence="1" id="KW-0472">Membrane</keyword>
<keyword evidence="1" id="KW-1133">Transmembrane helix</keyword>
<accession>A0AAD1BZV4</accession>
<organism evidence="2 3">
    <name type="scientific">Metapseudomonas furukawaii</name>
    <name type="common">Pseudomonas furukawaii</name>
    <dbReference type="NCBI Taxonomy" id="1149133"/>
    <lineage>
        <taxon>Bacteria</taxon>
        <taxon>Pseudomonadati</taxon>
        <taxon>Pseudomonadota</taxon>
        <taxon>Gammaproteobacteria</taxon>
        <taxon>Pseudomonadales</taxon>
        <taxon>Pseudomonadaceae</taxon>
        <taxon>Metapseudomonas</taxon>
    </lineage>
</organism>